<organism evidence="11 12">
    <name type="scientific">Methylomonas koyamae</name>
    <dbReference type="NCBI Taxonomy" id="702114"/>
    <lineage>
        <taxon>Bacteria</taxon>
        <taxon>Pseudomonadati</taxon>
        <taxon>Pseudomonadota</taxon>
        <taxon>Gammaproteobacteria</taxon>
        <taxon>Methylococcales</taxon>
        <taxon>Methylococcaceae</taxon>
        <taxon>Methylomonas</taxon>
    </lineage>
</organism>
<proteinExistence type="inferred from homology"/>
<evidence type="ECO:0000256" key="5">
    <source>
        <dbReference type="ARBA" id="ARBA00022729"/>
    </source>
</evidence>
<dbReference type="OrthoDB" id="9770517at2"/>
<accession>A0A177NJG2</accession>
<keyword evidence="12" id="KW-1185">Reference proteome</keyword>
<evidence type="ECO:0000256" key="10">
    <source>
        <dbReference type="RuleBase" id="RU362097"/>
    </source>
</evidence>
<keyword evidence="3 10" id="KW-1134">Transmembrane beta strand</keyword>
<evidence type="ECO:0000256" key="3">
    <source>
        <dbReference type="ARBA" id="ARBA00022452"/>
    </source>
</evidence>
<protein>
    <submittedName>
        <fullName evidence="11">RND transporter</fullName>
    </submittedName>
</protein>
<evidence type="ECO:0000256" key="7">
    <source>
        <dbReference type="ARBA" id="ARBA00023139"/>
    </source>
</evidence>
<dbReference type="GO" id="GO:0009279">
    <property type="term" value="C:cell outer membrane"/>
    <property type="evidence" value="ECO:0007669"/>
    <property type="project" value="UniProtKB-SubCell"/>
</dbReference>
<evidence type="ECO:0000256" key="9">
    <source>
        <dbReference type="ARBA" id="ARBA00037313"/>
    </source>
</evidence>
<reference evidence="12" key="1">
    <citation type="submission" date="2016-03" db="EMBL/GenBank/DDBJ databases">
        <authorList>
            <person name="Heylen K."/>
            <person name="De Vos P."/>
            <person name="Vekeman B."/>
        </authorList>
    </citation>
    <scope>NUCLEOTIDE SEQUENCE [LARGE SCALE GENOMIC DNA]</scope>
    <source>
        <strain evidence="12">R-45383</strain>
    </source>
</reference>
<name>A0A177NJG2_9GAMM</name>
<dbReference type="Gene3D" id="2.20.200.10">
    <property type="entry name" value="Outer membrane efflux proteins (OEP)"/>
    <property type="match status" value="1"/>
</dbReference>
<dbReference type="InterPro" id="IPR010131">
    <property type="entry name" value="MdtP/NodT-like"/>
</dbReference>
<dbReference type="AlphaFoldDB" id="A0A177NJG2"/>
<evidence type="ECO:0000313" key="11">
    <source>
        <dbReference type="EMBL" id="OAI17339.1"/>
    </source>
</evidence>
<dbReference type="RefSeq" id="WP_064029610.1">
    <property type="nucleotide sequence ID" value="NZ_LUUK01000178.1"/>
</dbReference>
<dbReference type="EMBL" id="LUUK01000178">
    <property type="protein sequence ID" value="OAI17339.1"/>
    <property type="molecule type" value="Genomic_DNA"/>
</dbReference>
<comment type="similarity">
    <text evidence="2 10">Belongs to the outer membrane factor (OMF) (TC 1.B.17) family.</text>
</comment>
<dbReference type="PANTHER" id="PTHR30203">
    <property type="entry name" value="OUTER MEMBRANE CATION EFFLUX PROTEIN"/>
    <property type="match status" value="1"/>
</dbReference>
<evidence type="ECO:0000313" key="12">
    <source>
        <dbReference type="Proteomes" id="UP000077628"/>
    </source>
</evidence>
<keyword evidence="8 10" id="KW-0449">Lipoprotein</keyword>
<evidence type="ECO:0000256" key="4">
    <source>
        <dbReference type="ARBA" id="ARBA00022692"/>
    </source>
</evidence>
<dbReference type="SUPFAM" id="SSF56954">
    <property type="entry name" value="Outer membrane efflux proteins (OEP)"/>
    <property type="match status" value="1"/>
</dbReference>
<keyword evidence="7 10" id="KW-0564">Palmitate</keyword>
<evidence type="ECO:0000256" key="2">
    <source>
        <dbReference type="ARBA" id="ARBA00007613"/>
    </source>
</evidence>
<dbReference type="InterPro" id="IPR003423">
    <property type="entry name" value="OMP_efflux"/>
</dbReference>
<keyword evidence="5" id="KW-0732">Signal</keyword>
<dbReference type="NCBIfam" id="TIGR01845">
    <property type="entry name" value="outer_NodT"/>
    <property type="match status" value="1"/>
</dbReference>
<keyword evidence="6 10" id="KW-0472">Membrane</keyword>
<dbReference type="PROSITE" id="PS51257">
    <property type="entry name" value="PROKAR_LIPOPROTEIN"/>
    <property type="match status" value="1"/>
</dbReference>
<comment type="caution">
    <text evidence="11">The sequence shown here is derived from an EMBL/GenBank/DDBJ whole genome shotgun (WGS) entry which is preliminary data.</text>
</comment>
<comment type="subcellular location">
    <subcellularLocation>
        <location evidence="10">Cell outer membrane</location>
        <topology evidence="10">Lipid-anchor</topology>
    </subcellularLocation>
    <subcellularLocation>
        <location evidence="1">Membrane</location>
    </subcellularLocation>
</comment>
<sequence>MKLAGWVWIVALAGLGGCAQFGDSRPAAEKISLPPMTQTLRDAQTGAWPVSDWWRQFGSPELNRLIETALAENPDLGVAAARLRQARALVDGQAAALYPTVSANVAFSAQRFSANSVQAKLAGEQFRQLLIDPVVLRYHLDLWGRDRAELQQTVDGALASAAELMDARLMLAGSVARAYFDLVAAEQQRLVGERLLASRRRLLALAARRRDSGLSSDAPWLNTQIDLGESEASLAATGASVELGRHLLAALAGRGPDWGADIRVEHAAPAWPGLPADLPLHLLARRPDVSAARLRAEAAAEAVHVALTEFYPDVNLIGLAGLHSVSLTDVVFHGSSLAYAVGPSLTFPLFEGGRLRANLADSEAGYDAAVEFYNATLSTAAREVVDAVSRGREAFATAEALVQNLADAERTKRVADILRQTGLSDAAGPLQAAVVVDRLHWRIATAQAARAKAVVALCEALGGGFQEDQVLSVGR</sequence>
<dbReference type="Pfam" id="PF02321">
    <property type="entry name" value="OEP"/>
    <property type="match status" value="2"/>
</dbReference>
<keyword evidence="4 10" id="KW-0812">Transmembrane</keyword>
<comment type="function">
    <text evidence="9">Could be involved in resistance to puromycin, acriflavine and tetraphenylarsonium chloride.</text>
</comment>
<dbReference type="Gene3D" id="1.20.1600.10">
    <property type="entry name" value="Outer membrane efflux proteins (OEP)"/>
    <property type="match status" value="1"/>
</dbReference>
<dbReference type="GO" id="GO:0015562">
    <property type="term" value="F:efflux transmembrane transporter activity"/>
    <property type="evidence" value="ECO:0007669"/>
    <property type="project" value="InterPro"/>
</dbReference>
<dbReference type="PANTHER" id="PTHR30203:SF20">
    <property type="entry name" value="MULTIDRUG RESISTANCE OUTER MEMBRANE PROTEIN MDTP-RELATED"/>
    <property type="match status" value="1"/>
</dbReference>
<gene>
    <name evidence="11" type="ORF">A1355_08135</name>
</gene>
<evidence type="ECO:0000256" key="6">
    <source>
        <dbReference type="ARBA" id="ARBA00023136"/>
    </source>
</evidence>
<evidence type="ECO:0000256" key="8">
    <source>
        <dbReference type="ARBA" id="ARBA00023288"/>
    </source>
</evidence>
<dbReference type="Proteomes" id="UP000077628">
    <property type="component" value="Unassembled WGS sequence"/>
</dbReference>
<evidence type="ECO:0000256" key="1">
    <source>
        <dbReference type="ARBA" id="ARBA00004370"/>
    </source>
</evidence>
<dbReference type="STRING" id="702114.A1355_08135"/>